<dbReference type="Proteomes" id="UP000693946">
    <property type="component" value="Linkage Group LG16"/>
</dbReference>
<accession>A0AAV6RXT3</accession>
<evidence type="ECO:0000313" key="3">
    <source>
        <dbReference type="Proteomes" id="UP000693946"/>
    </source>
</evidence>
<dbReference type="PANTHER" id="PTHR31751:SF7">
    <property type="entry name" value="THAP-TYPE DOMAIN-CONTAINING PROTEIN"/>
    <property type="match status" value="1"/>
</dbReference>
<feature type="region of interest" description="Disordered" evidence="1">
    <location>
        <begin position="16"/>
        <end position="96"/>
    </location>
</feature>
<evidence type="ECO:0000256" key="1">
    <source>
        <dbReference type="SAM" id="MobiDB-lite"/>
    </source>
</evidence>
<sequence>MDSYERYMKVLASVKAEGNLQAPPPPSQSSNGTEYHSITIDWEGEDDRGDPISDIEVTSNLEEDTESLDEEDCDTPPHFPSDSATKTPLPSASMEESVCDVGESEELPMTDITSGPDYQLVLCEDDIVGEKASIAYEKNLRQLAGFLRFPLEKCEYSDPLLGVECDAVQPFDIVMESQGTASTIEWVCSRGHSLWKWNSQPVFKFGMQSGDFMLATNILLSGNDYDKIALLFQYMNMNIVAKSTFTAVQHSYCVNTIKEFWQETRYKKVYNKKLKKYQYIIKNQKTCTDILDLQRAIVGKRLGSGKTSPTTQEQLQRQAPRGELSS</sequence>
<protein>
    <submittedName>
        <fullName evidence="2">Uncharacterized protein</fullName>
    </submittedName>
</protein>
<keyword evidence="3" id="KW-1185">Reference proteome</keyword>
<dbReference type="EMBL" id="JAGKHQ010000008">
    <property type="protein sequence ID" value="KAG7510378.1"/>
    <property type="molecule type" value="Genomic_DNA"/>
</dbReference>
<proteinExistence type="predicted"/>
<name>A0AAV6RXT3_SOLSE</name>
<gene>
    <name evidence="2" type="ORF">JOB18_020278</name>
</gene>
<evidence type="ECO:0000313" key="2">
    <source>
        <dbReference type="EMBL" id="KAG7510378.1"/>
    </source>
</evidence>
<dbReference type="PANTHER" id="PTHR31751">
    <property type="entry name" value="SI:CH211-108C17.2-RELATED-RELATED"/>
    <property type="match status" value="1"/>
</dbReference>
<dbReference type="AlphaFoldDB" id="A0AAV6RXT3"/>
<feature type="region of interest" description="Disordered" evidence="1">
    <location>
        <begin position="302"/>
        <end position="326"/>
    </location>
</feature>
<organism evidence="2 3">
    <name type="scientific">Solea senegalensis</name>
    <name type="common">Senegalese sole</name>
    <dbReference type="NCBI Taxonomy" id="28829"/>
    <lineage>
        <taxon>Eukaryota</taxon>
        <taxon>Metazoa</taxon>
        <taxon>Chordata</taxon>
        <taxon>Craniata</taxon>
        <taxon>Vertebrata</taxon>
        <taxon>Euteleostomi</taxon>
        <taxon>Actinopterygii</taxon>
        <taxon>Neopterygii</taxon>
        <taxon>Teleostei</taxon>
        <taxon>Neoteleostei</taxon>
        <taxon>Acanthomorphata</taxon>
        <taxon>Carangaria</taxon>
        <taxon>Pleuronectiformes</taxon>
        <taxon>Pleuronectoidei</taxon>
        <taxon>Soleidae</taxon>
        <taxon>Solea</taxon>
    </lineage>
</organism>
<feature type="compositionally biased region" description="Polar residues" evidence="1">
    <location>
        <begin position="305"/>
        <end position="317"/>
    </location>
</feature>
<reference evidence="2 3" key="1">
    <citation type="journal article" date="2021" name="Sci. Rep.">
        <title>Chromosome anchoring in Senegalese sole (Solea senegalensis) reveals sex-associated markers and genome rearrangements in flatfish.</title>
        <authorList>
            <person name="Guerrero-Cozar I."/>
            <person name="Gomez-Garrido J."/>
            <person name="Berbel C."/>
            <person name="Martinez-Blanch J.F."/>
            <person name="Alioto T."/>
            <person name="Claros M.G."/>
            <person name="Gagnaire P.A."/>
            <person name="Manchado M."/>
        </authorList>
    </citation>
    <scope>NUCLEOTIDE SEQUENCE [LARGE SCALE GENOMIC DNA]</scope>
    <source>
        <strain evidence="2">Sse05_10M</strain>
    </source>
</reference>
<comment type="caution">
    <text evidence="2">The sequence shown here is derived from an EMBL/GenBank/DDBJ whole genome shotgun (WGS) entry which is preliminary data.</text>
</comment>
<feature type="compositionally biased region" description="Acidic residues" evidence="1">
    <location>
        <begin position="61"/>
        <end position="74"/>
    </location>
</feature>